<gene>
    <name evidence="3" type="ORF">EDC65_3308</name>
</gene>
<dbReference type="PANTHER" id="PTHR42693:SF33">
    <property type="entry name" value="ARYLSULFATASE"/>
    <property type="match status" value="1"/>
</dbReference>
<accession>A0A3N1KVI2</accession>
<dbReference type="OrthoDB" id="7277796at2"/>
<comment type="similarity">
    <text evidence="1">Belongs to the sulfatase family.</text>
</comment>
<evidence type="ECO:0000313" key="4">
    <source>
        <dbReference type="Proteomes" id="UP000278222"/>
    </source>
</evidence>
<dbReference type="InterPro" id="IPR017850">
    <property type="entry name" value="Alkaline_phosphatase_core_sf"/>
</dbReference>
<dbReference type="AlphaFoldDB" id="A0A3N1KVI2"/>
<dbReference type="GO" id="GO:0004065">
    <property type="term" value="F:arylsulfatase activity"/>
    <property type="evidence" value="ECO:0007669"/>
    <property type="project" value="TreeGrafter"/>
</dbReference>
<protein>
    <submittedName>
        <fullName evidence="3">Sulfatase-like protein</fullName>
    </submittedName>
</protein>
<feature type="domain" description="Sulfatase N-terminal" evidence="2">
    <location>
        <begin position="4"/>
        <end position="259"/>
    </location>
</feature>
<dbReference type="Pfam" id="PF00884">
    <property type="entry name" value="Sulfatase"/>
    <property type="match status" value="1"/>
</dbReference>
<evidence type="ECO:0000256" key="1">
    <source>
        <dbReference type="ARBA" id="ARBA00008779"/>
    </source>
</evidence>
<dbReference type="InterPro" id="IPR050738">
    <property type="entry name" value="Sulfatase"/>
</dbReference>
<evidence type="ECO:0000313" key="3">
    <source>
        <dbReference type="EMBL" id="ROP83964.1"/>
    </source>
</evidence>
<name>A0A3N1KVI2_9PROT</name>
<dbReference type="EMBL" id="RJKX01000015">
    <property type="protein sequence ID" value="ROP83964.1"/>
    <property type="molecule type" value="Genomic_DNA"/>
</dbReference>
<dbReference type="PANTHER" id="PTHR42693">
    <property type="entry name" value="ARYLSULFATASE FAMILY MEMBER"/>
    <property type="match status" value="1"/>
</dbReference>
<proteinExistence type="inferred from homology"/>
<comment type="caution">
    <text evidence="3">The sequence shown here is derived from an EMBL/GenBank/DDBJ whole genome shotgun (WGS) entry which is preliminary data.</text>
</comment>
<keyword evidence="4" id="KW-1185">Reference proteome</keyword>
<sequence length="444" mass="48350">MKRKNLLLIHLESIGWQHLRHFPEAFPRFQQAMARGRLFRSYFSSATSTQMVLAYLLHGNDFEMDGTPGLGGAVGNNPSLMATLARHGYRAQAMCVSARNTARMLPLLAASLPPIWNTNDFAALGDRFERAISKPPFALYVWNLVTHMEHAAALAGHAQGLDDLVGGTCAVADHVLGTLLDTLDRRGLADDTIVVIFGDHGDDYWSHGFKGGILHGVEPYTPLVHVPLLVLGPGIAPMADARLASTIDLAPTCLTMLGIDAPLPFAHSGRDLFKGDAPDCVFSQNFTASQADSPARDVFKTFAASDRSHTLLVSSRGLEMFNHRLDPTNHCNLLHFFEMDRHGDLALLTPVVRCHPHFIAALHGDPAIAQGIARDFARLRTALRGHVQRKRAYVEGRGGMPADLLDPPCLDAISRIGQQRFFVGRNWFSNPSRSTGAAPLPAGG</sequence>
<dbReference type="Proteomes" id="UP000278222">
    <property type="component" value="Unassembled WGS sequence"/>
</dbReference>
<dbReference type="Gene3D" id="3.40.720.10">
    <property type="entry name" value="Alkaline Phosphatase, subunit A"/>
    <property type="match status" value="1"/>
</dbReference>
<dbReference type="SUPFAM" id="SSF53649">
    <property type="entry name" value="Alkaline phosphatase-like"/>
    <property type="match status" value="1"/>
</dbReference>
<organism evidence="3 4">
    <name type="scientific">Stella humosa</name>
    <dbReference type="NCBI Taxonomy" id="94"/>
    <lineage>
        <taxon>Bacteria</taxon>
        <taxon>Pseudomonadati</taxon>
        <taxon>Pseudomonadota</taxon>
        <taxon>Alphaproteobacteria</taxon>
        <taxon>Rhodospirillales</taxon>
        <taxon>Stellaceae</taxon>
        <taxon>Stella</taxon>
    </lineage>
</organism>
<evidence type="ECO:0000259" key="2">
    <source>
        <dbReference type="Pfam" id="PF00884"/>
    </source>
</evidence>
<dbReference type="InterPro" id="IPR000917">
    <property type="entry name" value="Sulfatase_N"/>
</dbReference>
<dbReference type="RefSeq" id="WP_123691491.1">
    <property type="nucleotide sequence ID" value="NZ_AP019700.1"/>
</dbReference>
<reference evidence="3 4" key="1">
    <citation type="submission" date="2018-11" db="EMBL/GenBank/DDBJ databases">
        <title>Genomic Encyclopedia of Type Strains, Phase IV (KMG-IV): sequencing the most valuable type-strain genomes for metagenomic binning, comparative biology and taxonomic classification.</title>
        <authorList>
            <person name="Goeker M."/>
        </authorList>
    </citation>
    <scope>NUCLEOTIDE SEQUENCE [LARGE SCALE GENOMIC DNA]</scope>
    <source>
        <strain evidence="3 4">DSM 5900</strain>
    </source>
</reference>